<organism evidence="1 2">
    <name type="scientific">Acidithiobacillus ferrivorans</name>
    <dbReference type="NCBI Taxonomy" id="160808"/>
    <lineage>
        <taxon>Bacteria</taxon>
        <taxon>Pseudomonadati</taxon>
        <taxon>Pseudomonadota</taxon>
        <taxon>Acidithiobacillia</taxon>
        <taxon>Acidithiobacillales</taxon>
        <taxon>Acidithiobacillaceae</taxon>
        <taxon>Acidithiobacillus</taxon>
    </lineage>
</organism>
<proteinExistence type="predicted"/>
<dbReference type="EMBL" id="NCBC01000917">
    <property type="protein sequence ID" value="OYV72121.1"/>
    <property type="molecule type" value="Genomic_DNA"/>
</dbReference>
<evidence type="ECO:0000313" key="2">
    <source>
        <dbReference type="Proteomes" id="UP000216779"/>
    </source>
</evidence>
<comment type="caution">
    <text evidence="1">The sequence shown here is derived from an EMBL/GenBank/DDBJ whole genome shotgun (WGS) entry which is preliminary data.</text>
</comment>
<accession>A0A257SI61</accession>
<sequence>ACLFAVIDCNNGVYQIDIICIFMVADGGLLRVSHRDEQSVYFMVNRKRGCKVLRFVLNSA</sequence>
<name>A0A257SI61_9PROT</name>
<evidence type="ECO:0000313" key="1">
    <source>
        <dbReference type="EMBL" id="OYV72121.1"/>
    </source>
</evidence>
<gene>
    <name evidence="1" type="ORF">B7Z70_15400</name>
</gene>
<feature type="non-terminal residue" evidence="1">
    <location>
        <position position="1"/>
    </location>
</feature>
<dbReference type="Proteomes" id="UP000216779">
    <property type="component" value="Unassembled WGS sequence"/>
</dbReference>
<reference evidence="1 2" key="1">
    <citation type="submission" date="2017-03" db="EMBL/GenBank/DDBJ databases">
        <title>Lifting the veil on microbial sulfur biogeochemistry in mining wastewaters.</title>
        <authorList>
            <person name="Kantor R.S."/>
            <person name="Colenbrander Nelson T."/>
            <person name="Marshall S."/>
            <person name="Bennett D."/>
            <person name="Apte S."/>
            <person name="Camacho D."/>
            <person name="Thomas B.C."/>
            <person name="Warren L.A."/>
            <person name="Banfield J.F."/>
        </authorList>
    </citation>
    <scope>NUCLEOTIDE SEQUENCE [LARGE SCALE GENOMIC DNA]</scope>
    <source>
        <strain evidence="1">21-59-9</strain>
    </source>
</reference>
<dbReference type="AlphaFoldDB" id="A0A257SI61"/>
<protein>
    <submittedName>
        <fullName evidence="1">Uncharacterized protein</fullName>
    </submittedName>
</protein>